<sequence length="174" mass="20606">MKCPACGAIDDRVIDSRLGKDNSVIRRRRQCLNCKKRFTTYERIEEILPYVIKKDGRREIFDRRKIIEGMRRACEKRPVSIDRIEAVADAIEQELMERPEKEISVSYIGEKVMEALQQMDDVAYVRFASVYRSFRDIDEFVREIKELYELREAREQARHREGVPEETQTTSSLP</sequence>
<evidence type="ECO:0000256" key="1">
    <source>
        <dbReference type="ARBA" id="ARBA00022491"/>
    </source>
</evidence>
<dbReference type="GO" id="GO:0008270">
    <property type="term" value="F:zinc ion binding"/>
    <property type="evidence" value="ECO:0007669"/>
    <property type="project" value="UniProtKB-UniRule"/>
</dbReference>
<dbReference type="HAMAP" id="MF_00440">
    <property type="entry name" value="NrdR"/>
    <property type="match status" value="1"/>
</dbReference>
<keyword evidence="8" id="KW-0479">Metal-binding</keyword>
<dbReference type="GO" id="GO:0003677">
    <property type="term" value="F:DNA binding"/>
    <property type="evidence" value="ECO:0007669"/>
    <property type="project" value="UniProtKB-KW"/>
</dbReference>
<dbReference type="GO" id="GO:0005524">
    <property type="term" value="F:ATP binding"/>
    <property type="evidence" value="ECO:0007669"/>
    <property type="project" value="UniProtKB-UniRule"/>
</dbReference>
<comment type="caution">
    <text evidence="11">The sequence shown here is derived from an EMBL/GenBank/DDBJ whole genome shotgun (WGS) entry which is preliminary data.</text>
</comment>
<gene>
    <name evidence="8 11" type="primary">nrdR</name>
    <name evidence="11" type="ORF">ENV54_02640</name>
</gene>
<feature type="zinc finger region" evidence="8">
    <location>
        <begin position="3"/>
        <end position="34"/>
    </location>
</feature>
<keyword evidence="2 8" id="KW-0547">Nucleotide-binding</keyword>
<keyword evidence="3 8" id="KW-0863">Zinc-finger</keyword>
<feature type="region of interest" description="Disordered" evidence="9">
    <location>
        <begin position="155"/>
        <end position="174"/>
    </location>
</feature>
<dbReference type="Pfam" id="PF03477">
    <property type="entry name" value="ATP-cone"/>
    <property type="match status" value="1"/>
</dbReference>
<evidence type="ECO:0000256" key="5">
    <source>
        <dbReference type="ARBA" id="ARBA00023015"/>
    </source>
</evidence>
<evidence type="ECO:0000256" key="4">
    <source>
        <dbReference type="ARBA" id="ARBA00022840"/>
    </source>
</evidence>
<evidence type="ECO:0000256" key="3">
    <source>
        <dbReference type="ARBA" id="ARBA00022771"/>
    </source>
</evidence>
<organism evidence="11">
    <name type="scientific">Desulfomonile tiedjei</name>
    <dbReference type="NCBI Taxonomy" id="2358"/>
    <lineage>
        <taxon>Bacteria</taxon>
        <taxon>Pseudomonadati</taxon>
        <taxon>Thermodesulfobacteriota</taxon>
        <taxon>Desulfomonilia</taxon>
        <taxon>Desulfomonilales</taxon>
        <taxon>Desulfomonilaceae</taxon>
        <taxon>Desulfomonile</taxon>
    </lineage>
</organism>
<evidence type="ECO:0000259" key="10">
    <source>
        <dbReference type="PROSITE" id="PS51161"/>
    </source>
</evidence>
<dbReference type="PROSITE" id="PS51161">
    <property type="entry name" value="ATP_CONE"/>
    <property type="match status" value="1"/>
</dbReference>
<dbReference type="EMBL" id="DTGT01000085">
    <property type="protein sequence ID" value="HGH60179.1"/>
    <property type="molecule type" value="Genomic_DNA"/>
</dbReference>
<dbReference type="InterPro" id="IPR055173">
    <property type="entry name" value="NrdR-like_N"/>
</dbReference>
<comment type="cofactor">
    <cofactor evidence="8">
        <name>Zn(2+)</name>
        <dbReference type="ChEBI" id="CHEBI:29105"/>
    </cofactor>
    <text evidence="8">Binds 1 zinc ion.</text>
</comment>
<dbReference type="PANTHER" id="PTHR30455:SF2">
    <property type="entry name" value="TRANSCRIPTIONAL REPRESSOR NRDR"/>
    <property type="match status" value="1"/>
</dbReference>
<keyword evidence="5 8" id="KW-0805">Transcription regulation</keyword>
<protein>
    <recommendedName>
        <fullName evidence="8">Transcriptional repressor NrdR</fullName>
    </recommendedName>
</protein>
<proteinExistence type="inferred from homology"/>
<evidence type="ECO:0000256" key="8">
    <source>
        <dbReference type="HAMAP-Rule" id="MF_00440"/>
    </source>
</evidence>
<dbReference type="NCBIfam" id="TIGR00244">
    <property type="entry name" value="transcriptional regulator NrdR"/>
    <property type="match status" value="1"/>
</dbReference>
<keyword evidence="6 8" id="KW-0238">DNA-binding</keyword>
<dbReference type="InterPro" id="IPR003796">
    <property type="entry name" value="RNR_NrdR-like"/>
</dbReference>
<dbReference type="PANTHER" id="PTHR30455">
    <property type="entry name" value="TRANSCRIPTIONAL REPRESSOR NRDR"/>
    <property type="match status" value="1"/>
</dbReference>
<evidence type="ECO:0000256" key="7">
    <source>
        <dbReference type="ARBA" id="ARBA00023163"/>
    </source>
</evidence>
<reference evidence="11" key="1">
    <citation type="journal article" date="2020" name="mSystems">
        <title>Genome- and Community-Level Interaction Insights into Carbon Utilization and Element Cycling Functions of Hydrothermarchaeota in Hydrothermal Sediment.</title>
        <authorList>
            <person name="Zhou Z."/>
            <person name="Liu Y."/>
            <person name="Xu W."/>
            <person name="Pan J."/>
            <person name="Luo Z.H."/>
            <person name="Li M."/>
        </authorList>
    </citation>
    <scope>NUCLEOTIDE SEQUENCE [LARGE SCALE GENOMIC DNA]</scope>
    <source>
        <strain evidence="11">SpSt-769</strain>
    </source>
</reference>
<keyword evidence="4 8" id="KW-0067">ATP-binding</keyword>
<name>A0A7C4AQT8_9BACT</name>
<keyword evidence="1 8" id="KW-0678">Repressor</keyword>
<feature type="domain" description="ATP-cone" evidence="10">
    <location>
        <begin position="49"/>
        <end position="139"/>
    </location>
</feature>
<evidence type="ECO:0000256" key="6">
    <source>
        <dbReference type="ARBA" id="ARBA00023125"/>
    </source>
</evidence>
<evidence type="ECO:0000313" key="11">
    <source>
        <dbReference type="EMBL" id="HGH60179.1"/>
    </source>
</evidence>
<dbReference type="InterPro" id="IPR005144">
    <property type="entry name" value="ATP-cone_dom"/>
</dbReference>
<keyword evidence="7 8" id="KW-0804">Transcription</keyword>
<evidence type="ECO:0000256" key="9">
    <source>
        <dbReference type="SAM" id="MobiDB-lite"/>
    </source>
</evidence>
<keyword evidence="8" id="KW-0862">Zinc</keyword>
<dbReference type="AlphaFoldDB" id="A0A7C4AQT8"/>
<comment type="similarity">
    <text evidence="8">Belongs to the NrdR family.</text>
</comment>
<comment type="function">
    <text evidence="8">Negatively regulates transcription of bacterial ribonucleotide reductase nrd genes and operons by binding to NrdR-boxes.</text>
</comment>
<accession>A0A7C4AQT8</accession>
<evidence type="ECO:0000256" key="2">
    <source>
        <dbReference type="ARBA" id="ARBA00022741"/>
    </source>
</evidence>
<dbReference type="Pfam" id="PF22811">
    <property type="entry name" value="Zn_ribbon_NrdR"/>
    <property type="match status" value="1"/>
</dbReference>
<dbReference type="GO" id="GO:0045892">
    <property type="term" value="P:negative regulation of DNA-templated transcription"/>
    <property type="evidence" value="ECO:0007669"/>
    <property type="project" value="UniProtKB-UniRule"/>
</dbReference>